<gene>
    <name evidence="1" type="ORF">KH389_16860</name>
</gene>
<accession>A0ABX8DLA6</accession>
<proteinExistence type="predicted"/>
<dbReference type="Proteomes" id="UP000678154">
    <property type="component" value="Chromosome"/>
</dbReference>
<evidence type="ECO:0008006" key="3">
    <source>
        <dbReference type="Google" id="ProtNLM"/>
    </source>
</evidence>
<dbReference type="EMBL" id="CP074676">
    <property type="protein sequence ID" value="QVL17081.1"/>
    <property type="molecule type" value="Genomic_DNA"/>
</dbReference>
<reference evidence="1 2" key="1">
    <citation type="journal article" date="2016" name="J. Hazard. Mater.">
        <title>A newly isolated Pseudomonas putida S-1 strain for batch-mode-propanethiol degradation and continuous treatment of propanethiol-containing waste gas.</title>
        <authorList>
            <person name="Chen D.Z."/>
            <person name="Sun Y.M."/>
            <person name="Han L.M."/>
            <person name="Chen J."/>
            <person name="Ye J.X."/>
            <person name="Chen J.M."/>
        </authorList>
    </citation>
    <scope>NUCLEOTIDE SEQUENCE [LARGE SCALE GENOMIC DNA]</scope>
    <source>
        <strain evidence="1 2">S-1</strain>
    </source>
</reference>
<dbReference type="SUPFAM" id="SSF48452">
    <property type="entry name" value="TPR-like"/>
    <property type="match status" value="1"/>
</dbReference>
<protein>
    <recommendedName>
        <fullName evidence="3">Cellulose synthase operon protein C</fullName>
    </recommendedName>
</protein>
<name>A0ABX8DLA6_9PSED</name>
<sequence length="79" mass="8889">MQLAPQNAGYGYVLAVALHDQGQREPAMQQQPFNRDVRLALMHYLQQARQVDTANALLESLRQLNPYDPMLQPRPASGS</sequence>
<evidence type="ECO:0000313" key="2">
    <source>
        <dbReference type="Proteomes" id="UP000678154"/>
    </source>
</evidence>
<evidence type="ECO:0000313" key="1">
    <source>
        <dbReference type="EMBL" id="QVL17081.1"/>
    </source>
</evidence>
<dbReference type="GeneID" id="87481936"/>
<keyword evidence="2" id="KW-1185">Reference proteome</keyword>
<dbReference type="InterPro" id="IPR011990">
    <property type="entry name" value="TPR-like_helical_dom_sf"/>
</dbReference>
<dbReference type="RefSeq" id="WP_213605842.1">
    <property type="nucleotide sequence ID" value="NZ_CP074676.1"/>
</dbReference>
<organism evidence="1 2">
    <name type="scientific">Pseudomonas qingdaonensis</name>
    <dbReference type="NCBI Taxonomy" id="2056231"/>
    <lineage>
        <taxon>Bacteria</taxon>
        <taxon>Pseudomonadati</taxon>
        <taxon>Pseudomonadota</taxon>
        <taxon>Gammaproteobacteria</taxon>
        <taxon>Pseudomonadales</taxon>
        <taxon>Pseudomonadaceae</taxon>
        <taxon>Pseudomonas</taxon>
    </lineage>
</organism>